<evidence type="ECO:0000256" key="5">
    <source>
        <dbReference type="ARBA" id="ARBA00022792"/>
    </source>
</evidence>
<name>A0AAD7CD54_9AGAR</name>
<proteinExistence type="inferred from homology"/>
<evidence type="ECO:0000256" key="7">
    <source>
        <dbReference type="ARBA" id="ARBA00023128"/>
    </source>
</evidence>
<evidence type="ECO:0000256" key="4">
    <source>
        <dbReference type="ARBA" id="ARBA00022660"/>
    </source>
</evidence>
<dbReference type="InterPro" id="IPR023184">
    <property type="entry name" value="Ubol_cytC_Rdtase_hinge_dom"/>
</dbReference>
<comment type="similarity">
    <text evidence="2">Belongs to the UQCRH/QCR6 family.</text>
</comment>
<protein>
    <submittedName>
        <fullName evidence="12">Non-heme 11 kDa protein of cytochrome bc1 complex</fullName>
    </submittedName>
</protein>
<evidence type="ECO:0000313" key="11">
    <source>
        <dbReference type="EMBL" id="KAJ7616389.1"/>
    </source>
</evidence>
<comment type="caution">
    <text evidence="12">The sequence shown here is derived from an EMBL/GenBank/DDBJ whole genome shotgun (WGS) entry which is preliminary data.</text>
</comment>
<organism evidence="12 13">
    <name type="scientific">Roridomyces roridus</name>
    <dbReference type="NCBI Taxonomy" id="1738132"/>
    <lineage>
        <taxon>Eukaryota</taxon>
        <taxon>Fungi</taxon>
        <taxon>Dikarya</taxon>
        <taxon>Basidiomycota</taxon>
        <taxon>Agaricomycotina</taxon>
        <taxon>Agaricomycetes</taxon>
        <taxon>Agaricomycetidae</taxon>
        <taxon>Agaricales</taxon>
        <taxon>Marasmiineae</taxon>
        <taxon>Mycenaceae</taxon>
        <taxon>Roridomyces</taxon>
    </lineage>
</organism>
<dbReference type="EMBL" id="JARKIF010000022">
    <property type="protein sequence ID" value="KAJ7616389.1"/>
    <property type="molecule type" value="Genomic_DNA"/>
</dbReference>
<keyword evidence="3" id="KW-0813">Transport</keyword>
<sequence length="108" mass="11936">MSGIGSFIASFFPTTHADAEEEKPADTPETEQAEAEAEPEEPEDAHPAIRAECESRPDCAPLKHHFEKCQEKVQAGEGFKGEECVEEMFHMMHCSEACAAPKVFAKLR</sequence>
<dbReference type="PANTHER" id="PTHR15336:SF0">
    <property type="entry name" value="CYTOCHROME B-C1 COMPLEX SUBUNIT 6, MITOCHONDRIAL"/>
    <property type="match status" value="1"/>
</dbReference>
<dbReference type="Pfam" id="PF02320">
    <property type="entry name" value="UCR_hinge"/>
    <property type="match status" value="1"/>
</dbReference>
<evidence type="ECO:0000256" key="3">
    <source>
        <dbReference type="ARBA" id="ARBA00022448"/>
    </source>
</evidence>
<dbReference type="PANTHER" id="PTHR15336">
    <property type="entry name" value="UBIQUINOL-CYTOCHROME C REDUCTASE COMPLEX 7.8 KDA PROTEIN"/>
    <property type="match status" value="1"/>
</dbReference>
<keyword evidence="8" id="KW-0472">Membrane</keyword>
<keyword evidence="7" id="KW-0496">Mitochondrion</keyword>
<dbReference type="GO" id="GO:0005743">
    <property type="term" value="C:mitochondrial inner membrane"/>
    <property type="evidence" value="ECO:0007669"/>
    <property type="project" value="UniProtKB-SubCell"/>
</dbReference>
<evidence type="ECO:0000256" key="9">
    <source>
        <dbReference type="SAM" id="MobiDB-lite"/>
    </source>
</evidence>
<evidence type="ECO:0000259" key="10">
    <source>
        <dbReference type="Pfam" id="PF02320"/>
    </source>
</evidence>
<keyword evidence="13" id="KW-1185">Reference proteome</keyword>
<evidence type="ECO:0000256" key="1">
    <source>
        <dbReference type="ARBA" id="ARBA00004137"/>
    </source>
</evidence>
<feature type="region of interest" description="Disordered" evidence="9">
    <location>
        <begin position="1"/>
        <end position="48"/>
    </location>
</feature>
<keyword evidence="4" id="KW-0679">Respiratory chain</keyword>
<dbReference type="Gene3D" id="1.10.287.20">
    <property type="entry name" value="Ubiquinol-cytochrome C reductase hinge domain"/>
    <property type="match status" value="1"/>
</dbReference>
<dbReference type="Proteomes" id="UP001221142">
    <property type="component" value="Unassembled WGS sequence"/>
</dbReference>
<comment type="subcellular location">
    <subcellularLocation>
        <location evidence="1">Mitochondrion inner membrane</location>
        <topology evidence="1">Peripheral membrane protein</topology>
        <orientation evidence="1">Intermembrane side</orientation>
    </subcellularLocation>
</comment>
<dbReference type="GO" id="GO:0006122">
    <property type="term" value="P:mitochondrial electron transport, ubiquinol to cytochrome c"/>
    <property type="evidence" value="ECO:0007669"/>
    <property type="project" value="InterPro"/>
</dbReference>
<keyword evidence="6" id="KW-0249">Electron transport</keyword>
<gene>
    <name evidence="12" type="ORF">FB45DRAFT_899089</name>
    <name evidence="11" type="ORF">FB45DRAFT_934131</name>
</gene>
<dbReference type="EMBL" id="JARKIF010000003">
    <property type="protein sequence ID" value="KAJ7644976.1"/>
    <property type="molecule type" value="Genomic_DNA"/>
</dbReference>
<evidence type="ECO:0000256" key="8">
    <source>
        <dbReference type="ARBA" id="ARBA00023136"/>
    </source>
</evidence>
<dbReference type="InterPro" id="IPR003422">
    <property type="entry name" value="Cyt_b-c1_6"/>
</dbReference>
<evidence type="ECO:0000313" key="12">
    <source>
        <dbReference type="EMBL" id="KAJ7644976.1"/>
    </source>
</evidence>
<feature type="compositionally biased region" description="Acidic residues" evidence="9">
    <location>
        <begin position="19"/>
        <end position="43"/>
    </location>
</feature>
<evidence type="ECO:0000313" key="13">
    <source>
        <dbReference type="Proteomes" id="UP001221142"/>
    </source>
</evidence>
<evidence type="ECO:0000256" key="6">
    <source>
        <dbReference type="ARBA" id="ARBA00022982"/>
    </source>
</evidence>
<dbReference type="SUPFAM" id="SSF81531">
    <property type="entry name" value="Non-heme 11 kDa protein of cytochrome bc1 complex (Ubiquinol-cytochrome c reductase)"/>
    <property type="match status" value="1"/>
</dbReference>
<evidence type="ECO:0000256" key="2">
    <source>
        <dbReference type="ARBA" id="ARBA00006498"/>
    </source>
</evidence>
<feature type="domain" description="Ubiquinol-cytochrome C reductase hinge" evidence="10">
    <location>
        <begin position="44"/>
        <end position="108"/>
    </location>
</feature>
<dbReference type="AlphaFoldDB" id="A0AAD7CD54"/>
<accession>A0AAD7CD54</accession>
<keyword evidence="5" id="KW-0999">Mitochondrion inner membrane</keyword>
<reference evidence="12" key="1">
    <citation type="submission" date="2023-03" db="EMBL/GenBank/DDBJ databases">
        <title>Massive genome expansion in bonnet fungi (Mycena s.s.) driven by repeated elements and novel gene families across ecological guilds.</title>
        <authorList>
            <consortium name="Lawrence Berkeley National Laboratory"/>
            <person name="Harder C.B."/>
            <person name="Miyauchi S."/>
            <person name="Viragh M."/>
            <person name="Kuo A."/>
            <person name="Thoen E."/>
            <person name="Andreopoulos B."/>
            <person name="Lu D."/>
            <person name="Skrede I."/>
            <person name="Drula E."/>
            <person name="Henrissat B."/>
            <person name="Morin E."/>
            <person name="Kohler A."/>
            <person name="Barry K."/>
            <person name="LaButti K."/>
            <person name="Morin E."/>
            <person name="Salamov A."/>
            <person name="Lipzen A."/>
            <person name="Mereny Z."/>
            <person name="Hegedus B."/>
            <person name="Baldrian P."/>
            <person name="Stursova M."/>
            <person name="Weitz H."/>
            <person name="Taylor A."/>
            <person name="Grigoriev I.V."/>
            <person name="Nagy L.G."/>
            <person name="Martin F."/>
            <person name="Kauserud H."/>
        </authorList>
    </citation>
    <scope>NUCLEOTIDE SEQUENCE</scope>
    <source>
        <strain evidence="12">9284</strain>
    </source>
</reference>
<dbReference type="InterPro" id="IPR036811">
    <property type="entry name" value="Ubol_cytC_Rdtase_hinge_dom_sf"/>
</dbReference>